<sequence>MNTSDITGAPRYSAMCSVCSGAGTVQRGWVFLRLRPCRHCRGTRYATAAGAR</sequence>
<reference evidence="1" key="1">
    <citation type="submission" date="2022-01" db="EMBL/GenBank/DDBJ databases">
        <title>Genome-Based Taxonomic Classification of the Phylum Actinobacteria.</title>
        <authorList>
            <person name="Gao Y."/>
        </authorList>
    </citation>
    <scope>NUCLEOTIDE SEQUENCE</scope>
    <source>
        <strain evidence="1">KLBMP 8922</strain>
    </source>
</reference>
<name>A0AA41Q6M1_9ACTN</name>
<comment type="caution">
    <text evidence="1">The sequence shown here is derived from an EMBL/GenBank/DDBJ whole genome shotgun (WGS) entry which is preliminary data.</text>
</comment>
<dbReference type="SUPFAM" id="SSF57938">
    <property type="entry name" value="DnaJ/Hsp40 cysteine-rich domain"/>
    <property type="match status" value="1"/>
</dbReference>
<dbReference type="EMBL" id="JAKFHA010000023">
    <property type="protein sequence ID" value="MCF2531324.1"/>
    <property type="molecule type" value="Genomic_DNA"/>
</dbReference>
<proteinExistence type="predicted"/>
<organism evidence="1 2">
    <name type="scientific">Yinghuangia soli</name>
    <dbReference type="NCBI Taxonomy" id="2908204"/>
    <lineage>
        <taxon>Bacteria</taxon>
        <taxon>Bacillati</taxon>
        <taxon>Actinomycetota</taxon>
        <taxon>Actinomycetes</taxon>
        <taxon>Kitasatosporales</taxon>
        <taxon>Streptomycetaceae</taxon>
        <taxon>Yinghuangia</taxon>
    </lineage>
</organism>
<accession>A0AA41Q6M1</accession>
<protein>
    <submittedName>
        <fullName evidence="1">Uncharacterized protein</fullName>
    </submittedName>
</protein>
<dbReference type="InterPro" id="IPR036410">
    <property type="entry name" value="HSP_DnaJ_Cys-rich_dom_sf"/>
</dbReference>
<gene>
    <name evidence="1" type="ORF">LZ495_29460</name>
</gene>
<evidence type="ECO:0000313" key="2">
    <source>
        <dbReference type="Proteomes" id="UP001165378"/>
    </source>
</evidence>
<keyword evidence="2" id="KW-1185">Reference proteome</keyword>
<evidence type="ECO:0000313" key="1">
    <source>
        <dbReference type="EMBL" id="MCF2531324.1"/>
    </source>
</evidence>
<dbReference type="AlphaFoldDB" id="A0AA41Q6M1"/>
<dbReference type="RefSeq" id="WP_235055991.1">
    <property type="nucleotide sequence ID" value="NZ_JAKFHA010000023.1"/>
</dbReference>
<dbReference type="Proteomes" id="UP001165378">
    <property type="component" value="Unassembled WGS sequence"/>
</dbReference>